<accession>A0A8R1UZM1</accession>
<evidence type="ECO:0000313" key="2">
    <source>
        <dbReference type="Proteomes" id="UP000005239"/>
    </source>
</evidence>
<proteinExistence type="predicted"/>
<accession>A0A454XY35</accession>
<organism evidence="1 2">
    <name type="scientific">Pristionchus pacificus</name>
    <name type="common">Parasitic nematode worm</name>
    <dbReference type="NCBI Taxonomy" id="54126"/>
    <lineage>
        <taxon>Eukaryota</taxon>
        <taxon>Metazoa</taxon>
        <taxon>Ecdysozoa</taxon>
        <taxon>Nematoda</taxon>
        <taxon>Chromadorea</taxon>
        <taxon>Rhabditida</taxon>
        <taxon>Rhabditina</taxon>
        <taxon>Diplogasteromorpha</taxon>
        <taxon>Diplogasteroidea</taxon>
        <taxon>Neodiplogasteridae</taxon>
        <taxon>Pristionchus</taxon>
    </lineage>
</organism>
<dbReference type="PANTHER" id="PTHR20905:SF30">
    <property type="entry name" value="N-ACETYLTRANSFERASE DOMAIN-CONTAINING PROTEIN"/>
    <property type="match status" value="1"/>
</dbReference>
<protein>
    <submittedName>
        <fullName evidence="1">Uncharacterized protein</fullName>
    </submittedName>
</protein>
<dbReference type="SUPFAM" id="SSF55729">
    <property type="entry name" value="Acyl-CoA N-acyltransferases (Nat)"/>
    <property type="match status" value="1"/>
</dbReference>
<name>A0A454XY35_PRIPA</name>
<sequence length="243" mass="27793">MLSTTVRRLASATARSTTQATASRDPTIKYEFVPAESRDKGEIMDLTLNHFFTIEPHSRALGLAGEDNKEFVDWIVSKALKYPHSYRIVHRESKKLIGIRLMSEWETATKDDLDDIDISKLDENTLIILGILENLKKRFCELRPGAKKVLRREMTFVHHDHQRQGIAQHLVHLGLDVDEFRARGFDGIMSEASSIANQTLLAKNGYVELARARPKDYIRSNGEPIVFPDETRALKLFYLCLKK</sequence>
<dbReference type="GO" id="GO:0008080">
    <property type="term" value="F:N-acetyltransferase activity"/>
    <property type="evidence" value="ECO:0000318"/>
    <property type="project" value="GO_Central"/>
</dbReference>
<dbReference type="Gene3D" id="3.40.630.30">
    <property type="match status" value="1"/>
</dbReference>
<dbReference type="AlphaFoldDB" id="A0A454XY35"/>
<dbReference type="OrthoDB" id="41532at2759"/>
<reference evidence="2" key="1">
    <citation type="journal article" date="2008" name="Nat. Genet.">
        <title>The Pristionchus pacificus genome provides a unique perspective on nematode lifestyle and parasitism.</title>
        <authorList>
            <person name="Dieterich C."/>
            <person name="Clifton S.W."/>
            <person name="Schuster L.N."/>
            <person name="Chinwalla A."/>
            <person name="Delehaunty K."/>
            <person name="Dinkelacker I."/>
            <person name="Fulton L."/>
            <person name="Fulton R."/>
            <person name="Godfrey J."/>
            <person name="Minx P."/>
            <person name="Mitreva M."/>
            <person name="Roeseler W."/>
            <person name="Tian H."/>
            <person name="Witte H."/>
            <person name="Yang S.P."/>
            <person name="Wilson R.K."/>
            <person name="Sommer R.J."/>
        </authorList>
    </citation>
    <scope>NUCLEOTIDE SEQUENCE [LARGE SCALE GENOMIC DNA]</scope>
    <source>
        <strain evidence="2">PS312</strain>
    </source>
</reference>
<evidence type="ECO:0000313" key="1">
    <source>
        <dbReference type="EnsemblMetazoa" id="PPA40646.1"/>
    </source>
</evidence>
<keyword evidence="2" id="KW-1185">Reference proteome</keyword>
<gene>
    <name evidence="1" type="primary">WBGene00279015</name>
</gene>
<dbReference type="Proteomes" id="UP000005239">
    <property type="component" value="Unassembled WGS sequence"/>
</dbReference>
<reference evidence="1" key="2">
    <citation type="submission" date="2022-06" db="UniProtKB">
        <authorList>
            <consortium name="EnsemblMetazoa"/>
        </authorList>
    </citation>
    <scope>IDENTIFICATION</scope>
    <source>
        <strain evidence="1">PS312</strain>
    </source>
</reference>
<dbReference type="OMA" id="DRKGVMT"/>
<dbReference type="InterPro" id="IPR016181">
    <property type="entry name" value="Acyl_CoA_acyltransferase"/>
</dbReference>
<dbReference type="EnsemblMetazoa" id="PPA40646.1">
    <property type="protein sequence ID" value="PPA40646.1"/>
    <property type="gene ID" value="WBGene00279015"/>
</dbReference>
<dbReference type="PANTHER" id="PTHR20905">
    <property type="entry name" value="N-ACETYLTRANSFERASE-RELATED"/>
    <property type="match status" value="1"/>
</dbReference>